<dbReference type="AlphaFoldDB" id="A0A1I8F9Z8"/>
<organism evidence="1 2">
    <name type="scientific">Macrostomum lignano</name>
    <dbReference type="NCBI Taxonomy" id="282301"/>
    <lineage>
        <taxon>Eukaryota</taxon>
        <taxon>Metazoa</taxon>
        <taxon>Spiralia</taxon>
        <taxon>Lophotrochozoa</taxon>
        <taxon>Platyhelminthes</taxon>
        <taxon>Rhabditophora</taxon>
        <taxon>Macrostomorpha</taxon>
        <taxon>Macrostomida</taxon>
        <taxon>Macrostomidae</taxon>
        <taxon>Macrostomum</taxon>
    </lineage>
</organism>
<accession>A0A1I8F9Z8</accession>
<sequence length="247" mass="26484">PAAARTADSRTALELALLTGGAERPAPELVDSPRQAGFSRRRASSCACSIEELSLGWRSKSKYQEIPFAHRVGAAVKAAGLALRLRLGAPARFESAVPGRLPCWPQVELEFTPIRRKLSFRLRPDSWRHLSITRRAQLPRQRLADAWSPAWHGAVLAGAAGGPAEPTDCLLDLCGRPAGRGEEALIELRRFAQSDGQAGLQPQNCISIAAFVVASSSAQLEIVANFHSSSPPPLFCCLGRYSAGGAR</sequence>
<keyword evidence="1" id="KW-1185">Reference proteome</keyword>
<proteinExistence type="predicted"/>
<evidence type="ECO:0000313" key="2">
    <source>
        <dbReference type="WBParaSite" id="maker-unitig_26423-snap-gene-0.2-mRNA-1"/>
    </source>
</evidence>
<dbReference type="WBParaSite" id="maker-unitig_26423-snap-gene-0.2-mRNA-1">
    <property type="protein sequence ID" value="maker-unitig_26423-snap-gene-0.2-mRNA-1"/>
    <property type="gene ID" value="maker-unitig_26423-snap-gene-0.2"/>
</dbReference>
<reference evidence="2" key="1">
    <citation type="submission" date="2016-11" db="UniProtKB">
        <authorList>
            <consortium name="WormBaseParasite"/>
        </authorList>
    </citation>
    <scope>IDENTIFICATION</scope>
</reference>
<dbReference type="Proteomes" id="UP000095280">
    <property type="component" value="Unplaced"/>
</dbReference>
<evidence type="ECO:0000313" key="1">
    <source>
        <dbReference type="Proteomes" id="UP000095280"/>
    </source>
</evidence>
<name>A0A1I8F9Z8_9PLAT</name>
<protein>
    <submittedName>
        <fullName evidence="2">ANK_REP_REGION domain-containing protein</fullName>
    </submittedName>
</protein>